<feature type="region of interest" description="Disordered" evidence="1">
    <location>
        <begin position="1"/>
        <end position="22"/>
    </location>
</feature>
<protein>
    <submittedName>
        <fullName evidence="3">Uncharacterized protein</fullName>
    </submittedName>
</protein>
<keyword evidence="2" id="KW-1185">Reference proteome</keyword>
<evidence type="ECO:0000313" key="3">
    <source>
        <dbReference type="WBParaSite" id="PSU_v2.g4075.t1"/>
    </source>
</evidence>
<name>A0A914Z1C9_9BILA</name>
<evidence type="ECO:0000313" key="2">
    <source>
        <dbReference type="Proteomes" id="UP000887577"/>
    </source>
</evidence>
<accession>A0A914Z1C9</accession>
<organism evidence="2 3">
    <name type="scientific">Panagrolaimus superbus</name>
    <dbReference type="NCBI Taxonomy" id="310955"/>
    <lineage>
        <taxon>Eukaryota</taxon>
        <taxon>Metazoa</taxon>
        <taxon>Ecdysozoa</taxon>
        <taxon>Nematoda</taxon>
        <taxon>Chromadorea</taxon>
        <taxon>Rhabditida</taxon>
        <taxon>Tylenchina</taxon>
        <taxon>Panagrolaimomorpha</taxon>
        <taxon>Panagrolaimoidea</taxon>
        <taxon>Panagrolaimidae</taxon>
        <taxon>Panagrolaimus</taxon>
    </lineage>
</organism>
<dbReference type="AlphaFoldDB" id="A0A914Z1C9"/>
<dbReference type="Proteomes" id="UP000887577">
    <property type="component" value="Unplaced"/>
</dbReference>
<dbReference type="WBParaSite" id="PSU_v2.g4075.t1">
    <property type="protein sequence ID" value="PSU_v2.g4075.t1"/>
    <property type="gene ID" value="PSU_v2.g4075"/>
</dbReference>
<evidence type="ECO:0000256" key="1">
    <source>
        <dbReference type="SAM" id="MobiDB-lite"/>
    </source>
</evidence>
<reference evidence="3" key="1">
    <citation type="submission" date="2022-11" db="UniProtKB">
        <authorList>
            <consortium name="WormBaseParasite"/>
        </authorList>
    </citation>
    <scope>IDENTIFICATION</scope>
</reference>
<proteinExistence type="predicted"/>
<sequence>MSHETGPINFAAPVYPPEGFKPLQTEFPTLTEQQKQQKLLGHNEEFPKIPVEPATLAPKRNLWLQGGVETESGKEFTKALKEELIKAEFIQSSNDDQDTAMEG</sequence>